<keyword evidence="12" id="KW-1185">Reference proteome</keyword>
<dbReference type="InterPro" id="IPR029063">
    <property type="entry name" value="SAM-dependent_MTases_sf"/>
</dbReference>
<comment type="catalytic activity">
    <reaction evidence="8">
        <text>arsenic triglutathione + 3 [thioredoxin]-dithiol + 3 S-adenosyl-L-methionine = trimethylarsine + 3 [thioredoxin]-disulfide + 3 glutathione + 3 S-adenosyl-L-homocysteine + 3 H(+)</text>
        <dbReference type="Rhea" id="RHEA:69432"/>
        <dbReference type="Rhea" id="RHEA-COMP:10698"/>
        <dbReference type="Rhea" id="RHEA-COMP:10700"/>
        <dbReference type="ChEBI" id="CHEBI:15378"/>
        <dbReference type="ChEBI" id="CHEBI:27130"/>
        <dbReference type="ChEBI" id="CHEBI:29950"/>
        <dbReference type="ChEBI" id="CHEBI:50058"/>
        <dbReference type="ChEBI" id="CHEBI:57856"/>
        <dbReference type="ChEBI" id="CHEBI:57925"/>
        <dbReference type="ChEBI" id="CHEBI:59789"/>
        <dbReference type="ChEBI" id="CHEBI:183640"/>
        <dbReference type="EC" id="2.1.1.137"/>
    </reaction>
</comment>
<sequence length="307" mass="32383">MQTDEQLKAIVREKYTAIAGQPAEQNAASCCGSGPVSCCSPADVPIMADDYTQLDGYVADADLALGCGLPTKFALIKEGDTVIDLGSGAGNDCFVARHETGPTGKVIGIDFTEAMIQRARTNAEVRGFNNVEFRQGDIEQMPVSDNVADVIVSNCVLNLVPNKKNVFAEIFRVLKPGGHFSISDIVLLGDLPANLQQAAEMYAGCVSGAIQRADYLRLIDEAGFTAVSLQKEKAIDLPDDILQHYLSADEIAAFRDSGTGIQSITVYAEKPGGPQSGAAQSPKPKRQLESLAGTSAENCCTPGSGCC</sequence>
<evidence type="ECO:0000313" key="11">
    <source>
        <dbReference type="EMBL" id="OIN58552.1"/>
    </source>
</evidence>
<comment type="similarity">
    <text evidence="3">Belongs to the methyltransferase superfamily. Arsenite methyltransferase family.</text>
</comment>
<dbReference type="Pfam" id="PF13847">
    <property type="entry name" value="Methyltransf_31"/>
    <property type="match status" value="1"/>
</dbReference>
<evidence type="ECO:0000259" key="9">
    <source>
        <dbReference type="Pfam" id="PF13847"/>
    </source>
</evidence>
<dbReference type="OrthoDB" id="9770553at2"/>
<evidence type="ECO:0000256" key="1">
    <source>
        <dbReference type="ARBA" id="ARBA00022679"/>
    </source>
</evidence>
<evidence type="ECO:0000256" key="4">
    <source>
        <dbReference type="ARBA" id="ARBA00034521"/>
    </source>
</evidence>
<dbReference type="EMBL" id="MORL01000006">
    <property type="protein sequence ID" value="OIN58552.1"/>
    <property type="molecule type" value="Genomic_DNA"/>
</dbReference>
<protein>
    <recommendedName>
        <fullName evidence="5">Arsenite methyltransferase</fullName>
        <ecNumber evidence="4">2.1.1.137</ecNumber>
    </recommendedName>
</protein>
<dbReference type="InterPro" id="IPR026669">
    <property type="entry name" value="Arsenite_MeTrfase-like"/>
</dbReference>
<dbReference type="RefSeq" id="WP_071503661.1">
    <property type="nucleotide sequence ID" value="NZ_MORL01000006.1"/>
</dbReference>
<evidence type="ECO:0000256" key="3">
    <source>
        <dbReference type="ARBA" id="ARBA00034487"/>
    </source>
</evidence>
<accession>A0A193DR63</accession>
<name>A0A193DR63_9BACT</name>
<dbReference type="CDD" id="cd02440">
    <property type="entry name" value="AdoMet_MTases"/>
    <property type="match status" value="1"/>
</dbReference>
<dbReference type="GO" id="GO:0030791">
    <property type="term" value="F:arsenite methyltransferase activity"/>
    <property type="evidence" value="ECO:0007669"/>
    <property type="project" value="UniProtKB-EC"/>
</dbReference>
<dbReference type="PANTHER" id="PTHR43675:SF8">
    <property type="entry name" value="ARSENITE METHYLTRANSFERASE"/>
    <property type="match status" value="1"/>
</dbReference>
<dbReference type="PANTHER" id="PTHR43675">
    <property type="entry name" value="ARSENITE METHYLTRANSFERASE"/>
    <property type="match status" value="1"/>
</dbReference>
<evidence type="ECO:0000256" key="2">
    <source>
        <dbReference type="ARBA" id="ARBA00022691"/>
    </source>
</evidence>
<keyword evidence="10" id="KW-0489">Methyltransferase</keyword>
<dbReference type="SUPFAM" id="SSF53335">
    <property type="entry name" value="S-adenosyl-L-methionine-dependent methyltransferases"/>
    <property type="match status" value="1"/>
</dbReference>
<keyword evidence="1 10" id="KW-0808">Transferase</keyword>
<evidence type="ECO:0000313" key="10">
    <source>
        <dbReference type="EMBL" id="ANN44297.1"/>
    </source>
</evidence>
<comment type="catalytic activity">
    <reaction evidence="6">
        <text>arsenic triglutathione + [thioredoxin]-dithiol + S-adenosyl-L-methionine + 2 H2O = methylarsonous acid + [thioredoxin]-disulfide + 3 glutathione + S-adenosyl-L-homocysteine + H(+)</text>
        <dbReference type="Rhea" id="RHEA:69460"/>
        <dbReference type="Rhea" id="RHEA-COMP:10698"/>
        <dbReference type="Rhea" id="RHEA-COMP:10700"/>
        <dbReference type="ChEBI" id="CHEBI:15377"/>
        <dbReference type="ChEBI" id="CHEBI:15378"/>
        <dbReference type="ChEBI" id="CHEBI:17826"/>
        <dbReference type="ChEBI" id="CHEBI:29950"/>
        <dbReference type="ChEBI" id="CHEBI:50058"/>
        <dbReference type="ChEBI" id="CHEBI:57856"/>
        <dbReference type="ChEBI" id="CHEBI:57925"/>
        <dbReference type="ChEBI" id="CHEBI:59789"/>
        <dbReference type="ChEBI" id="CHEBI:183640"/>
        <dbReference type="EC" id="2.1.1.137"/>
    </reaction>
</comment>
<dbReference type="NCBIfam" id="NF008823">
    <property type="entry name" value="PRK11873.1"/>
    <property type="match status" value="1"/>
</dbReference>
<dbReference type="Gene3D" id="3.40.50.150">
    <property type="entry name" value="Vaccinia Virus protein VP39"/>
    <property type="match status" value="1"/>
</dbReference>
<keyword evidence="2" id="KW-0949">S-adenosyl-L-methionine</keyword>
<dbReference type="SMR" id="A0A193DR63"/>
<dbReference type="GO" id="GO:0032259">
    <property type="term" value="P:methylation"/>
    <property type="evidence" value="ECO:0007669"/>
    <property type="project" value="UniProtKB-KW"/>
</dbReference>
<evidence type="ECO:0000256" key="6">
    <source>
        <dbReference type="ARBA" id="ARBA00047941"/>
    </source>
</evidence>
<evidence type="ECO:0000313" key="12">
    <source>
        <dbReference type="Proteomes" id="UP000181790"/>
    </source>
</evidence>
<dbReference type="AlphaFoldDB" id="A0A193DR63"/>
<evidence type="ECO:0000256" key="7">
    <source>
        <dbReference type="ARBA" id="ARBA00047943"/>
    </source>
</evidence>
<dbReference type="EC" id="2.1.1.137" evidence="4"/>
<dbReference type="EMBL" id="KU641426">
    <property type="protein sequence ID" value="ANN44297.1"/>
    <property type="molecule type" value="Genomic_DNA"/>
</dbReference>
<comment type="catalytic activity">
    <reaction evidence="7">
        <text>arsenic triglutathione + 2 [thioredoxin]-dithiol + 2 S-adenosyl-L-methionine + H2O = dimethylarsinous acid + 2 [thioredoxin]-disulfide + 3 glutathione + 2 S-adenosyl-L-homocysteine + 2 H(+)</text>
        <dbReference type="Rhea" id="RHEA:69464"/>
        <dbReference type="Rhea" id="RHEA-COMP:10698"/>
        <dbReference type="Rhea" id="RHEA-COMP:10700"/>
        <dbReference type="ChEBI" id="CHEBI:15377"/>
        <dbReference type="ChEBI" id="CHEBI:15378"/>
        <dbReference type="ChEBI" id="CHEBI:23808"/>
        <dbReference type="ChEBI" id="CHEBI:29950"/>
        <dbReference type="ChEBI" id="CHEBI:50058"/>
        <dbReference type="ChEBI" id="CHEBI:57856"/>
        <dbReference type="ChEBI" id="CHEBI:57925"/>
        <dbReference type="ChEBI" id="CHEBI:59789"/>
        <dbReference type="ChEBI" id="CHEBI:183640"/>
        <dbReference type="EC" id="2.1.1.137"/>
    </reaction>
</comment>
<evidence type="ECO:0000256" key="5">
    <source>
        <dbReference type="ARBA" id="ARBA00034545"/>
    </source>
</evidence>
<gene>
    <name evidence="11" type="ORF">BLX24_13335</name>
</gene>
<dbReference type="InterPro" id="IPR025714">
    <property type="entry name" value="Methyltranfer_dom"/>
</dbReference>
<dbReference type="Proteomes" id="UP000181790">
    <property type="component" value="Unassembled WGS sequence"/>
</dbReference>
<reference evidence="10" key="1">
    <citation type="journal article" date="2016" name="Environ. Sci. Technol.">
        <title>Efficient Arsenic Methylation and Volatilization Mediated by a Novel Bacterium from an Arsenic-Contaminated Paddy Soil.</title>
        <authorList>
            <person name="Huang K."/>
            <person name="Chen C."/>
            <person name="Zhang J."/>
            <person name="Tang Z."/>
            <person name="Shen Q."/>
            <person name="Rosen B.P."/>
            <person name="Zhao F.J."/>
        </authorList>
    </citation>
    <scope>NUCLEOTIDE SEQUENCE</scope>
    <source>
        <strain evidence="10">SM-1</strain>
    </source>
</reference>
<proteinExistence type="inferred from homology"/>
<reference evidence="11 12" key="2">
    <citation type="submission" date="2016-10" db="EMBL/GenBank/DDBJ databases">
        <title>Arsenicibacter rosenii gen. nov., sp. nov., an efficient arsenic-methylating bacterium isolated from an arsenic-contaminated paddy soil.</title>
        <authorList>
            <person name="Huang K."/>
        </authorList>
    </citation>
    <scope>NUCLEOTIDE SEQUENCE [LARGE SCALE GENOMIC DNA]</scope>
    <source>
        <strain evidence="11 12">SM-1</strain>
    </source>
</reference>
<evidence type="ECO:0000256" key="8">
    <source>
        <dbReference type="ARBA" id="ARBA00048428"/>
    </source>
</evidence>
<organism evidence="10">
    <name type="scientific">Arsenicibacter rosenii</name>
    <dbReference type="NCBI Taxonomy" id="1750698"/>
    <lineage>
        <taxon>Bacteria</taxon>
        <taxon>Pseudomonadati</taxon>
        <taxon>Bacteroidota</taxon>
        <taxon>Cytophagia</taxon>
        <taxon>Cytophagales</taxon>
        <taxon>Spirosomataceae</taxon>
        <taxon>Arsenicibacter</taxon>
    </lineage>
</organism>
<feature type="domain" description="Methyltransferase" evidence="9">
    <location>
        <begin position="77"/>
        <end position="223"/>
    </location>
</feature>